<sequence>MTRETPEEIQRWDDAAVWSIMRRLNDKPGWRNWLLDQMDPVERDRVLAAERRHYWRIGQ</sequence>
<proteinExistence type="predicted"/>
<dbReference type="Proteomes" id="UP000662857">
    <property type="component" value="Chromosome"/>
</dbReference>
<keyword evidence="2" id="KW-1185">Reference proteome</keyword>
<accession>A0A895YD91</accession>
<dbReference type="AlphaFoldDB" id="A0A895YD91"/>
<gene>
    <name evidence="1" type="ORF">JQS43_21860</name>
</gene>
<evidence type="ECO:0000313" key="1">
    <source>
        <dbReference type="EMBL" id="QSB14142.1"/>
    </source>
</evidence>
<reference evidence="1" key="1">
    <citation type="submission" date="2021-02" db="EMBL/GenBank/DDBJ databases">
        <title>Natrosporangium hydrolyticum gen. nov., sp. nov, a haloalkaliphilic actinobacterium from a soda solonchak soil.</title>
        <authorList>
            <person name="Sorokin D.Y."/>
            <person name="Khijniak T.V."/>
            <person name="Zakharycheva A.P."/>
            <person name="Boueva O.V."/>
            <person name="Ariskina E.V."/>
            <person name="Hahnke R.L."/>
            <person name="Bunk B."/>
            <person name="Sproer C."/>
            <person name="Schumann P."/>
            <person name="Evtushenko L.I."/>
            <person name="Kublanov I.V."/>
        </authorList>
    </citation>
    <scope>NUCLEOTIDE SEQUENCE</scope>
    <source>
        <strain evidence="1">DSM 106523</strain>
    </source>
</reference>
<name>A0A895YD91_9ACTN</name>
<dbReference type="RefSeq" id="WP_239676259.1">
    <property type="nucleotide sequence ID" value="NZ_CP070499.1"/>
</dbReference>
<organism evidence="1 2">
    <name type="scientific">Natronosporangium hydrolyticum</name>
    <dbReference type="NCBI Taxonomy" id="2811111"/>
    <lineage>
        <taxon>Bacteria</taxon>
        <taxon>Bacillati</taxon>
        <taxon>Actinomycetota</taxon>
        <taxon>Actinomycetes</taxon>
        <taxon>Micromonosporales</taxon>
        <taxon>Micromonosporaceae</taxon>
        <taxon>Natronosporangium</taxon>
    </lineage>
</organism>
<protein>
    <submittedName>
        <fullName evidence="1">Uncharacterized protein</fullName>
    </submittedName>
</protein>
<dbReference type="KEGG" id="nhy:JQS43_21860"/>
<evidence type="ECO:0000313" key="2">
    <source>
        <dbReference type="Proteomes" id="UP000662857"/>
    </source>
</evidence>
<dbReference type="EMBL" id="CP070499">
    <property type="protein sequence ID" value="QSB14142.1"/>
    <property type="molecule type" value="Genomic_DNA"/>
</dbReference>